<name>A0AAE3HM92_9GAMM</name>
<organism evidence="1 2">
    <name type="scientific">Methylohalomonas lacus</name>
    <dbReference type="NCBI Taxonomy" id="398773"/>
    <lineage>
        <taxon>Bacteria</taxon>
        <taxon>Pseudomonadati</taxon>
        <taxon>Pseudomonadota</taxon>
        <taxon>Gammaproteobacteria</taxon>
        <taxon>Methylohalomonadales</taxon>
        <taxon>Methylohalomonadaceae</taxon>
        <taxon>Methylohalomonas</taxon>
    </lineage>
</organism>
<evidence type="ECO:0000313" key="1">
    <source>
        <dbReference type="EMBL" id="MCS3903751.1"/>
    </source>
</evidence>
<reference evidence="1" key="1">
    <citation type="submission" date="2022-08" db="EMBL/GenBank/DDBJ databases">
        <title>Genomic Encyclopedia of Type Strains, Phase III (KMG-III): the genomes of soil and plant-associated and newly described type strains.</title>
        <authorList>
            <person name="Whitman W."/>
        </authorList>
    </citation>
    <scope>NUCLEOTIDE SEQUENCE</scope>
    <source>
        <strain evidence="1">HMT 1</strain>
    </source>
</reference>
<proteinExistence type="predicted"/>
<evidence type="ECO:0000313" key="2">
    <source>
        <dbReference type="Proteomes" id="UP001204445"/>
    </source>
</evidence>
<gene>
    <name evidence="1" type="ORF">J2T55_001782</name>
</gene>
<sequence>MTELKHIQTAESQLQRLLDGSDREALADSLRLLALYVATFKEHYGELDPACLCRQLQGDLEADPATVRLFESSLHEAISMLSMVRGSRTRPVGDALVN</sequence>
<dbReference type="RefSeq" id="WP_259055723.1">
    <property type="nucleotide sequence ID" value="NZ_JANUCT010000011.1"/>
</dbReference>
<protein>
    <submittedName>
        <fullName evidence="1">Uncharacterized protein</fullName>
    </submittedName>
</protein>
<keyword evidence="2" id="KW-1185">Reference proteome</keyword>
<dbReference type="AlphaFoldDB" id="A0AAE3HM92"/>
<accession>A0AAE3HM92</accession>
<dbReference type="EMBL" id="JANUCT010000011">
    <property type="protein sequence ID" value="MCS3903751.1"/>
    <property type="molecule type" value="Genomic_DNA"/>
</dbReference>
<dbReference type="Proteomes" id="UP001204445">
    <property type="component" value="Unassembled WGS sequence"/>
</dbReference>
<comment type="caution">
    <text evidence="1">The sequence shown here is derived from an EMBL/GenBank/DDBJ whole genome shotgun (WGS) entry which is preliminary data.</text>
</comment>